<organism evidence="1 2">
    <name type="scientific">Xylella taiwanensis</name>
    <dbReference type="NCBI Taxonomy" id="1444770"/>
    <lineage>
        <taxon>Bacteria</taxon>
        <taxon>Pseudomonadati</taxon>
        <taxon>Pseudomonadota</taxon>
        <taxon>Gammaproteobacteria</taxon>
        <taxon>Lysobacterales</taxon>
        <taxon>Lysobacteraceae</taxon>
        <taxon>Xylella</taxon>
    </lineage>
</organism>
<protein>
    <submittedName>
        <fullName evidence="1">Uncharacterized protein</fullName>
    </submittedName>
</protein>
<name>Z9JHH4_9GAMM</name>
<proteinExistence type="predicted"/>
<evidence type="ECO:0000313" key="1">
    <source>
        <dbReference type="EMBL" id="EWS77855.1"/>
    </source>
</evidence>
<accession>Z9JHH4</accession>
<dbReference type="Proteomes" id="UP000020406">
    <property type="component" value="Unassembled WGS sequence"/>
</dbReference>
<comment type="caution">
    <text evidence="1">The sequence shown here is derived from an EMBL/GenBank/DDBJ whole genome shotgun (WGS) entry which is preliminary data.</text>
</comment>
<dbReference type="EMBL" id="JDSQ01000013">
    <property type="protein sequence ID" value="EWS77855.1"/>
    <property type="molecule type" value="Genomic_DNA"/>
</dbReference>
<dbReference type="PATRIC" id="fig|1444770.3.peg.2074"/>
<gene>
    <name evidence="1" type="ORF">AF72_08740</name>
</gene>
<reference evidence="1 2" key="1">
    <citation type="journal article" date="2014" name="Genome Announc.">
        <title>Draft Genome Sequence of Xylella fastidiosa Pear Leaf Scorch Strain in Taiwan.</title>
        <authorList>
            <person name="Su C.C."/>
            <person name="Deng W.L."/>
            <person name="Jan F.J."/>
            <person name="Chang C.J."/>
            <person name="Huang H."/>
            <person name="Chen J."/>
        </authorList>
    </citation>
    <scope>NUCLEOTIDE SEQUENCE [LARGE SCALE GENOMIC DNA]</scope>
    <source>
        <strain evidence="1 2">PLS229</strain>
    </source>
</reference>
<evidence type="ECO:0000313" key="2">
    <source>
        <dbReference type="Proteomes" id="UP000020406"/>
    </source>
</evidence>
<dbReference type="AlphaFoldDB" id="Z9JHH4"/>
<sequence length="37" mass="4319">MSLWHGQIAANQDMNQHPYTNKITGDHDFSPTIMMMR</sequence>